<name>A0ABW5NVF1_9FLAO</name>
<protein>
    <submittedName>
        <fullName evidence="1">Grasp-with-spasm system ATP-grasp peptide maturase</fullName>
    </submittedName>
</protein>
<dbReference type="NCBIfam" id="TIGR04192">
    <property type="entry name" value="GRASP_w_spasm"/>
    <property type="match status" value="1"/>
</dbReference>
<keyword evidence="2" id="KW-1185">Reference proteome</keyword>
<evidence type="ECO:0000313" key="1">
    <source>
        <dbReference type="EMBL" id="MFD2602563.1"/>
    </source>
</evidence>
<comment type="caution">
    <text evidence="1">The sequence shown here is derived from an EMBL/GenBank/DDBJ whole genome shotgun (WGS) entry which is preliminary data.</text>
</comment>
<dbReference type="EMBL" id="JBHUMD010000026">
    <property type="protein sequence ID" value="MFD2602563.1"/>
    <property type="molecule type" value="Genomic_DNA"/>
</dbReference>
<accession>A0ABW5NVF1</accession>
<dbReference type="RefSeq" id="WP_379820988.1">
    <property type="nucleotide sequence ID" value="NZ_JBHUMD010000026.1"/>
</dbReference>
<proteinExistence type="predicted"/>
<gene>
    <name evidence="1" type="primary">gwsG</name>
    <name evidence="1" type="ORF">ACFSR3_10890</name>
</gene>
<reference evidence="2" key="1">
    <citation type="journal article" date="2019" name="Int. J. Syst. Evol. Microbiol.">
        <title>The Global Catalogue of Microorganisms (GCM) 10K type strain sequencing project: providing services to taxonomists for standard genome sequencing and annotation.</title>
        <authorList>
            <consortium name="The Broad Institute Genomics Platform"/>
            <consortium name="The Broad Institute Genome Sequencing Center for Infectious Disease"/>
            <person name="Wu L."/>
            <person name="Ma J."/>
        </authorList>
    </citation>
    <scope>NUCLEOTIDE SEQUENCE [LARGE SCALE GENOMIC DNA]</scope>
    <source>
        <strain evidence="2">KCTC 42107</strain>
    </source>
</reference>
<organism evidence="1 2">
    <name type="scientific">Flavobacterium suzhouense</name>
    <dbReference type="NCBI Taxonomy" id="1529638"/>
    <lineage>
        <taxon>Bacteria</taxon>
        <taxon>Pseudomonadati</taxon>
        <taxon>Bacteroidota</taxon>
        <taxon>Flavobacteriia</taxon>
        <taxon>Flavobacteriales</taxon>
        <taxon>Flavobacteriaceae</taxon>
        <taxon>Flavobacterium</taxon>
    </lineage>
</organism>
<sequence>MSEKMILICTDVSEASSDVVCSWLQYNNKKFLRISYENIITIKTVFIKDDKVDFLFSIDDTDYHLSDFKSYWYRRSRLKFAPFSVVEYIHEGVDLSNRMNAFLEEEYFKLIEFFQYEINKIAVLNRYEDNNINKLQVLSMARDCGINIPETSILDNAISPDVNQNEYITKAISDFILYDDKSNYFCTTDYISVDGPFSYSLIQKEVKKKFEIRSFFMKGKFFSSAIFSQENEKTKLDFRNYDFENPNRVVPFSMPAWLEERLAQLMQRIGLNSGSFDLAYTHDNKYVLFEVNPVGQFEQVSFPCNYSIHKLIAHEL</sequence>
<dbReference type="Proteomes" id="UP001597480">
    <property type="component" value="Unassembled WGS sequence"/>
</dbReference>
<evidence type="ECO:0000313" key="2">
    <source>
        <dbReference type="Proteomes" id="UP001597480"/>
    </source>
</evidence>
<dbReference type="Gene3D" id="3.30.470.20">
    <property type="entry name" value="ATP-grasp fold, B domain"/>
    <property type="match status" value="1"/>
</dbReference>
<dbReference type="InterPro" id="IPR026455">
    <property type="entry name" value="GRASP_w_spasm"/>
</dbReference>
<dbReference type="SUPFAM" id="SSF56059">
    <property type="entry name" value="Glutathione synthetase ATP-binding domain-like"/>
    <property type="match status" value="1"/>
</dbReference>